<evidence type="ECO:0000256" key="1">
    <source>
        <dbReference type="ARBA" id="ARBA00004585"/>
    </source>
</evidence>
<feature type="transmembrane region" description="Helical" evidence="11">
    <location>
        <begin position="192"/>
        <end position="213"/>
    </location>
</feature>
<evidence type="ECO:0000256" key="9">
    <source>
        <dbReference type="PROSITE-ProRule" id="PRU00282"/>
    </source>
</evidence>
<proteinExistence type="inferred from homology"/>
<evidence type="ECO:0000256" key="10">
    <source>
        <dbReference type="RuleBase" id="RU000488"/>
    </source>
</evidence>
<dbReference type="PROSITE" id="PS50920">
    <property type="entry name" value="SOLCAR"/>
    <property type="match status" value="3"/>
</dbReference>
<dbReference type="GO" id="GO:0015228">
    <property type="term" value="F:coenzyme A transmembrane transporter activity"/>
    <property type="evidence" value="ECO:0007669"/>
    <property type="project" value="TreeGrafter"/>
</dbReference>
<organism evidence="12 13">
    <name type="scientific">Brassicogethes aeneus</name>
    <name type="common">Rape pollen beetle</name>
    <name type="synonym">Meligethes aeneus</name>
    <dbReference type="NCBI Taxonomy" id="1431903"/>
    <lineage>
        <taxon>Eukaryota</taxon>
        <taxon>Metazoa</taxon>
        <taxon>Ecdysozoa</taxon>
        <taxon>Arthropoda</taxon>
        <taxon>Hexapoda</taxon>
        <taxon>Insecta</taxon>
        <taxon>Pterygota</taxon>
        <taxon>Neoptera</taxon>
        <taxon>Endopterygota</taxon>
        <taxon>Coleoptera</taxon>
        <taxon>Polyphaga</taxon>
        <taxon>Cucujiformia</taxon>
        <taxon>Nitidulidae</taxon>
        <taxon>Meligethinae</taxon>
        <taxon>Brassicogethes</taxon>
    </lineage>
</organism>
<name>A0A9P0FEU4_BRAAE</name>
<protein>
    <recommendedName>
        <fullName evidence="14">Peroxisomal membrane protein PMP34</fullName>
    </recommendedName>
</protein>
<dbReference type="EMBL" id="OV121133">
    <property type="protein sequence ID" value="CAH0551021.1"/>
    <property type="molecule type" value="Genomic_DNA"/>
</dbReference>
<evidence type="ECO:0000313" key="12">
    <source>
        <dbReference type="EMBL" id="CAH0551021.1"/>
    </source>
</evidence>
<dbReference type="GO" id="GO:0044610">
    <property type="term" value="F:FMN transmembrane transporter activity"/>
    <property type="evidence" value="ECO:0007669"/>
    <property type="project" value="TreeGrafter"/>
</dbReference>
<reference evidence="12" key="1">
    <citation type="submission" date="2021-12" db="EMBL/GenBank/DDBJ databases">
        <authorList>
            <person name="King R."/>
        </authorList>
    </citation>
    <scope>NUCLEOTIDE SEQUENCE</scope>
</reference>
<dbReference type="Gene3D" id="1.50.40.10">
    <property type="entry name" value="Mitochondrial carrier domain"/>
    <property type="match status" value="1"/>
</dbReference>
<sequence length="287" mass="31863">MGNGNLFNYETLVHATAGATGSVIASACIYPLDNLKFRLQANEPALIEKPTIEALLYLLKTEGLESWYRGLKPVLTSMGVSNFIYFYSFHGFKSLMPKNYQITSKTDLAFSIASGIINVLLTTPLWVVNSRLKVNNKENYSGLLDGLVHIGCNEGFGSLWSGVGASLVLVINPAIHFTVYEAFKRKVTLKSAYSFFLLGALSKSVATVLTYPLQLAQTRQRLNKQQNIYTLSLLLSILKKDGPGALYQGLETKLLQTVLAAALMFMTYEKVSRLVFMLLLRQNKLKQ</sequence>
<dbReference type="InterPro" id="IPR023395">
    <property type="entry name" value="MCP_dom_sf"/>
</dbReference>
<keyword evidence="6 11" id="KW-1133">Transmembrane helix</keyword>
<dbReference type="GO" id="GO:0051724">
    <property type="term" value="F:NAD transmembrane transporter activity"/>
    <property type="evidence" value="ECO:0007669"/>
    <property type="project" value="TreeGrafter"/>
</dbReference>
<keyword evidence="8" id="KW-0576">Peroxisome</keyword>
<evidence type="ECO:0000256" key="2">
    <source>
        <dbReference type="ARBA" id="ARBA00006375"/>
    </source>
</evidence>
<feature type="repeat" description="Solcar" evidence="9">
    <location>
        <begin position="9"/>
        <end position="95"/>
    </location>
</feature>
<dbReference type="AlphaFoldDB" id="A0A9P0FEU4"/>
<keyword evidence="4 9" id="KW-0812">Transmembrane</keyword>
<dbReference type="GO" id="GO:0005347">
    <property type="term" value="F:ATP transmembrane transporter activity"/>
    <property type="evidence" value="ECO:0007669"/>
    <property type="project" value="TreeGrafter"/>
</dbReference>
<dbReference type="GO" id="GO:0005778">
    <property type="term" value="C:peroxisomal membrane"/>
    <property type="evidence" value="ECO:0007669"/>
    <property type="project" value="UniProtKB-SubCell"/>
</dbReference>
<dbReference type="PANTHER" id="PTHR45939:SF5">
    <property type="entry name" value="PEROXISOMAL MEMBRANE PROTEIN PMP34"/>
    <property type="match status" value="1"/>
</dbReference>
<evidence type="ECO:0008006" key="14">
    <source>
        <dbReference type="Google" id="ProtNLM"/>
    </source>
</evidence>
<dbReference type="Proteomes" id="UP001154078">
    <property type="component" value="Chromosome 2"/>
</dbReference>
<evidence type="ECO:0000256" key="5">
    <source>
        <dbReference type="ARBA" id="ARBA00022737"/>
    </source>
</evidence>
<evidence type="ECO:0000313" key="13">
    <source>
        <dbReference type="Proteomes" id="UP001154078"/>
    </source>
</evidence>
<keyword evidence="7 9" id="KW-0472">Membrane</keyword>
<dbReference type="GO" id="GO:0015217">
    <property type="term" value="F:ADP transmembrane transporter activity"/>
    <property type="evidence" value="ECO:0007669"/>
    <property type="project" value="TreeGrafter"/>
</dbReference>
<evidence type="ECO:0000256" key="6">
    <source>
        <dbReference type="ARBA" id="ARBA00022989"/>
    </source>
</evidence>
<dbReference type="InterPro" id="IPR018108">
    <property type="entry name" value="MCP_transmembrane"/>
</dbReference>
<comment type="subcellular location">
    <subcellularLocation>
        <location evidence="1">Peroxisome membrane</location>
        <topology evidence="1">Multi-pass membrane protein</topology>
    </subcellularLocation>
</comment>
<dbReference type="PANTHER" id="PTHR45939">
    <property type="entry name" value="PEROXISOMAL MEMBRANE PROTEIN PMP34-RELATED"/>
    <property type="match status" value="1"/>
</dbReference>
<feature type="transmembrane region" description="Helical" evidence="11">
    <location>
        <begin position="12"/>
        <end position="32"/>
    </location>
</feature>
<evidence type="ECO:0000256" key="7">
    <source>
        <dbReference type="ARBA" id="ARBA00023136"/>
    </source>
</evidence>
<dbReference type="OrthoDB" id="10266426at2759"/>
<evidence type="ECO:0000256" key="8">
    <source>
        <dbReference type="ARBA" id="ARBA00023140"/>
    </source>
</evidence>
<dbReference type="SUPFAM" id="SSF103506">
    <property type="entry name" value="Mitochondrial carrier"/>
    <property type="match status" value="1"/>
</dbReference>
<dbReference type="InterPro" id="IPR052217">
    <property type="entry name" value="Mito/Peroxisomal_Carrier"/>
</dbReference>
<feature type="transmembrane region" description="Helical" evidence="11">
    <location>
        <begin position="258"/>
        <end position="280"/>
    </location>
</feature>
<feature type="transmembrane region" description="Helical" evidence="11">
    <location>
        <begin position="159"/>
        <end position="180"/>
    </location>
</feature>
<dbReference type="GO" id="GO:0080122">
    <property type="term" value="F:AMP transmembrane transporter activity"/>
    <property type="evidence" value="ECO:0007669"/>
    <property type="project" value="TreeGrafter"/>
</dbReference>
<feature type="repeat" description="Solcar" evidence="9">
    <location>
        <begin position="190"/>
        <end position="274"/>
    </location>
</feature>
<keyword evidence="5" id="KW-0677">Repeat</keyword>
<feature type="repeat" description="Solcar" evidence="9">
    <location>
        <begin position="102"/>
        <end position="186"/>
    </location>
</feature>
<dbReference type="Pfam" id="PF00153">
    <property type="entry name" value="Mito_carr"/>
    <property type="match status" value="3"/>
</dbReference>
<keyword evidence="3 10" id="KW-0813">Transport</keyword>
<feature type="transmembrane region" description="Helical" evidence="11">
    <location>
        <begin position="108"/>
        <end position="127"/>
    </location>
</feature>
<gene>
    <name evidence="12" type="ORF">MELIAE_LOCUS3718</name>
</gene>
<dbReference type="GO" id="GO:0015230">
    <property type="term" value="F:FAD transmembrane transporter activity"/>
    <property type="evidence" value="ECO:0007669"/>
    <property type="project" value="TreeGrafter"/>
</dbReference>
<evidence type="ECO:0000256" key="11">
    <source>
        <dbReference type="SAM" id="Phobius"/>
    </source>
</evidence>
<accession>A0A9P0FEU4</accession>
<evidence type="ECO:0000256" key="3">
    <source>
        <dbReference type="ARBA" id="ARBA00022448"/>
    </source>
</evidence>
<comment type="similarity">
    <text evidence="2 10">Belongs to the mitochondrial carrier (TC 2.A.29) family.</text>
</comment>
<keyword evidence="13" id="KW-1185">Reference proteome</keyword>
<evidence type="ECO:0000256" key="4">
    <source>
        <dbReference type="ARBA" id="ARBA00022692"/>
    </source>
</evidence>